<dbReference type="EMBL" id="BARV01000966">
    <property type="protein sequence ID" value="GAH90745.1"/>
    <property type="molecule type" value="Genomic_DNA"/>
</dbReference>
<dbReference type="AlphaFoldDB" id="X1KAT4"/>
<proteinExistence type="predicted"/>
<gene>
    <name evidence="1" type="ORF">S06H3_03080</name>
</gene>
<evidence type="ECO:0000313" key="1">
    <source>
        <dbReference type="EMBL" id="GAH90745.1"/>
    </source>
</evidence>
<name>X1KAT4_9ZZZZ</name>
<protein>
    <submittedName>
        <fullName evidence="1">Uncharacterized protein</fullName>
    </submittedName>
</protein>
<accession>X1KAT4</accession>
<comment type="caution">
    <text evidence="1">The sequence shown here is derived from an EMBL/GenBank/DDBJ whole genome shotgun (WGS) entry which is preliminary data.</text>
</comment>
<reference evidence="1" key="1">
    <citation type="journal article" date="2014" name="Front. Microbiol.">
        <title>High frequency of phylogenetically diverse reductive dehalogenase-homologous genes in deep subseafloor sedimentary metagenomes.</title>
        <authorList>
            <person name="Kawai M."/>
            <person name="Futagami T."/>
            <person name="Toyoda A."/>
            <person name="Takaki Y."/>
            <person name="Nishi S."/>
            <person name="Hori S."/>
            <person name="Arai W."/>
            <person name="Tsubouchi T."/>
            <person name="Morono Y."/>
            <person name="Uchiyama I."/>
            <person name="Ito T."/>
            <person name="Fujiyama A."/>
            <person name="Inagaki F."/>
            <person name="Takami H."/>
        </authorList>
    </citation>
    <scope>NUCLEOTIDE SEQUENCE</scope>
    <source>
        <strain evidence="1">Expedition CK06-06</strain>
    </source>
</reference>
<organism evidence="1">
    <name type="scientific">marine sediment metagenome</name>
    <dbReference type="NCBI Taxonomy" id="412755"/>
    <lineage>
        <taxon>unclassified sequences</taxon>
        <taxon>metagenomes</taxon>
        <taxon>ecological metagenomes</taxon>
    </lineage>
</organism>
<sequence length="156" mass="16409">MAEFYPVGTRGHGLPDFVPQEINIKLQSVGVYLMPAWAALVGVNKNFLGGILNVGFGSGTTVAYIVPASKVLYITQFALRATASVPANGDLNQFVVGSITEFPSGATLLYLGGNGGAAMTFSTPIPINDGHEVRFFVACQANHNLNVWVSAGGYEV</sequence>